<evidence type="ECO:0000313" key="13">
    <source>
        <dbReference type="Ensembl" id="ENSRBIP00000037503.1"/>
    </source>
</evidence>
<name>A0A2K6MNY1_RHIBE</name>
<evidence type="ECO:0000256" key="6">
    <source>
        <dbReference type="ARBA" id="ARBA00022692"/>
    </source>
</evidence>
<dbReference type="GeneTree" id="ENSGT00510000048066"/>
<dbReference type="GO" id="GO:0045542">
    <property type="term" value="P:positive regulation of cholesterol biosynthetic process"/>
    <property type="evidence" value="ECO:0007669"/>
    <property type="project" value="Ensembl"/>
</dbReference>
<feature type="transmembrane region" description="Helical" evidence="11">
    <location>
        <begin position="165"/>
        <end position="187"/>
    </location>
</feature>
<dbReference type="GO" id="GO:0031293">
    <property type="term" value="P:membrane protein intracellular domain proteolysis"/>
    <property type="evidence" value="ECO:0007669"/>
    <property type="project" value="Ensembl"/>
</dbReference>
<evidence type="ECO:0000256" key="5">
    <source>
        <dbReference type="ARBA" id="ARBA00014400"/>
    </source>
</evidence>
<reference evidence="13 14" key="1">
    <citation type="submission" date="2016-06" db="EMBL/GenBank/DDBJ databases">
        <title>Genome of Rhinopithecus bieti.</title>
        <authorList>
            <person name="Wu"/>
            <person name="C.-I. and Zhang"/>
            <person name="Y."/>
        </authorList>
    </citation>
    <scope>NUCLEOTIDE SEQUENCE</scope>
</reference>
<dbReference type="GO" id="GO:0005737">
    <property type="term" value="C:cytoplasm"/>
    <property type="evidence" value="ECO:0007669"/>
    <property type="project" value="Ensembl"/>
</dbReference>
<dbReference type="GO" id="GO:1905897">
    <property type="term" value="P:regulation of response to endoplasmic reticulum stress"/>
    <property type="evidence" value="ECO:0007669"/>
    <property type="project" value="TreeGrafter"/>
</dbReference>
<proteinExistence type="inferred from homology"/>
<reference evidence="13" key="2">
    <citation type="submission" date="2025-08" db="UniProtKB">
        <authorList>
            <consortium name="Ensembl"/>
        </authorList>
    </citation>
    <scope>IDENTIFICATION</scope>
</reference>
<keyword evidence="7 11" id="KW-1133">Transmembrane helix</keyword>
<feature type="transmembrane region" description="Helical" evidence="11">
    <location>
        <begin position="415"/>
        <end position="439"/>
    </location>
</feature>
<accession>A0A2K6MNY1</accession>
<dbReference type="InterPro" id="IPR001193">
    <property type="entry name" value="MBTPS2"/>
</dbReference>
<evidence type="ECO:0000256" key="10">
    <source>
        <dbReference type="ARBA" id="ARBA00045828"/>
    </source>
</evidence>
<comment type="function">
    <text evidence="10">Zinc metalloprotease that mediates intramembrane proteolysis of proteins such as ATF6, ATF6B, SREBF1/SREBP1 and SREBF2/SREBP2. Catalyzes the second step in the proteolytic activation of the sterol regulatory element-binding proteins (SREBPs) SREBF1/SREBP1 and SREBF2/SREBP2: cleaves SREBPs within the first transmembrane segment, thereby releasing the N-terminal segment with a portion of the transmembrane segment attached. Mature N-terminal SREBP fragments shuttle to the nucleus and activate gene transcription. Also mediates the second step in the proteolytic activation of the cyclic AMP-dependent transcription factor ATF-6 (ATF6 and ATF6B). Involved in intramembrane proteolysis during bone formation. In astrocytes and osteoblasts, upon DNA damage and ER stress, mediates the second step of the regulated intramembrane proteolytic activation of the transcription factor CREB3L1, leading to the inhibition of cell-cycle progression.</text>
</comment>
<feature type="transmembrane region" description="Helical" evidence="11">
    <location>
        <begin position="6"/>
        <end position="24"/>
    </location>
</feature>
<dbReference type="GO" id="GO:0016020">
    <property type="term" value="C:membrane"/>
    <property type="evidence" value="ECO:0007669"/>
    <property type="project" value="InterPro"/>
</dbReference>
<dbReference type="Pfam" id="PF02163">
    <property type="entry name" value="Peptidase_M50"/>
    <property type="match status" value="1"/>
</dbReference>
<evidence type="ECO:0000256" key="9">
    <source>
        <dbReference type="ARBA" id="ARBA00032658"/>
    </source>
</evidence>
<dbReference type="GO" id="GO:0045944">
    <property type="term" value="P:positive regulation of transcription by RNA polymerase II"/>
    <property type="evidence" value="ECO:0007669"/>
    <property type="project" value="Ensembl"/>
</dbReference>
<dbReference type="GO" id="GO:0051604">
    <property type="term" value="P:protein maturation"/>
    <property type="evidence" value="ECO:0007669"/>
    <property type="project" value="Ensembl"/>
</dbReference>
<dbReference type="PRINTS" id="PR01000">
    <property type="entry name" value="SREBPS2PTASE"/>
</dbReference>
<dbReference type="Proteomes" id="UP000233180">
    <property type="component" value="Unassembled WGS sequence"/>
</dbReference>
<dbReference type="GO" id="GO:0034976">
    <property type="term" value="P:response to endoplasmic reticulum stress"/>
    <property type="evidence" value="ECO:0007669"/>
    <property type="project" value="Ensembl"/>
</dbReference>
<feature type="transmembrane region" description="Helical" evidence="11">
    <location>
        <begin position="105"/>
        <end position="128"/>
    </location>
</feature>
<dbReference type="GO" id="GO:0070977">
    <property type="term" value="P:bone maturation"/>
    <property type="evidence" value="ECO:0007669"/>
    <property type="project" value="Ensembl"/>
</dbReference>
<dbReference type="Gene3D" id="2.30.42.10">
    <property type="match status" value="1"/>
</dbReference>
<dbReference type="InterPro" id="IPR036034">
    <property type="entry name" value="PDZ_sf"/>
</dbReference>
<dbReference type="GO" id="GO:0004222">
    <property type="term" value="F:metalloendopeptidase activity"/>
    <property type="evidence" value="ECO:0007669"/>
    <property type="project" value="Ensembl"/>
</dbReference>
<protein>
    <recommendedName>
        <fullName evidence="5">Membrane-bound transcription factor site-2 protease</fullName>
        <ecNumber evidence="4">3.4.24.85</ecNumber>
    </recommendedName>
    <alternativeName>
        <fullName evidence="9">Endopeptidase S2P</fullName>
    </alternativeName>
</protein>
<evidence type="ECO:0000256" key="4">
    <source>
        <dbReference type="ARBA" id="ARBA00012347"/>
    </source>
</evidence>
<gene>
    <name evidence="13" type="primary">MBTPS2</name>
</gene>
<evidence type="ECO:0000256" key="2">
    <source>
        <dbReference type="ARBA" id="ARBA00004127"/>
    </source>
</evidence>
<comment type="subcellular location">
    <subcellularLocation>
        <location evidence="2">Endomembrane system</location>
        <topology evidence="2">Multi-pass membrane protein</topology>
    </subcellularLocation>
</comment>
<keyword evidence="14" id="KW-1185">Reference proteome</keyword>
<evidence type="ECO:0000256" key="8">
    <source>
        <dbReference type="ARBA" id="ARBA00023136"/>
    </source>
</evidence>
<dbReference type="AlphaFoldDB" id="A0A2K6MNY1"/>
<evidence type="ECO:0000256" key="7">
    <source>
        <dbReference type="ARBA" id="ARBA00022989"/>
    </source>
</evidence>
<dbReference type="Ensembl" id="ENSRBIT00000061516.1">
    <property type="protein sequence ID" value="ENSRBIP00000037503.1"/>
    <property type="gene ID" value="ENSRBIG00000042331.1"/>
</dbReference>
<dbReference type="CDD" id="cd06775">
    <property type="entry name" value="cpPDZ_MBTPS2-like"/>
    <property type="match status" value="1"/>
</dbReference>
<keyword evidence="8 11" id="KW-0472">Membrane</keyword>
<dbReference type="InterPro" id="IPR008915">
    <property type="entry name" value="Peptidase_M50"/>
</dbReference>
<reference evidence="13" key="3">
    <citation type="submission" date="2025-09" db="UniProtKB">
        <authorList>
            <consortium name="Ensembl"/>
        </authorList>
    </citation>
    <scope>IDENTIFICATION</scope>
</reference>
<dbReference type="OMA" id="FYSWGRW"/>
<dbReference type="EC" id="3.4.24.85" evidence="4"/>
<dbReference type="GO" id="GO:0140537">
    <property type="term" value="F:transcription regulator activator activity"/>
    <property type="evidence" value="ECO:0007669"/>
    <property type="project" value="Ensembl"/>
</dbReference>
<evidence type="ECO:0000256" key="3">
    <source>
        <dbReference type="ARBA" id="ARBA00009989"/>
    </source>
</evidence>
<sequence length="442" mass="49306">MIPVSLVVVVVGGWTVVYLTDLVLKSSVYFKHSYEDWLENNGLSISPFHIRWQTAIFNRAFYSWGRRKARMLYQWFNFGMVFDSIFSLWKTTDAVPGINLPVNQLTYFFAAVLISGVVHEIGHGIAAIREQVRFNAFVDLFTTHLQLISPVQQLRIFCAGIWHNFVLALLGILALVLLPVILLPFYYTGVGVLITEVAEDSPAIGPRGLFVGDLVTHLQDCPVTNVQDWNECLDTIAYEPQIGYCISASTLQQLSFPVRAYKRLDGSTECCNNHSLTDVNNFNNAFAVEATQVCRTNKDCTKSSSSSFCIIPSLETHTRLIKVKHPPQIDMLYVGHPLHLHYTVSITSFIPRFNFLSIDLPVIVETFVKYLISLSGALAIVNAVPCFALDGQWILNSFLDATLTSVIGDNDVKDLIGFFILLGGSVLLAANVTLGLWMVTAR</sequence>
<dbReference type="SUPFAM" id="SSF50156">
    <property type="entry name" value="PDZ domain-like"/>
    <property type="match status" value="1"/>
</dbReference>
<dbReference type="PANTHER" id="PTHR13325:SF3">
    <property type="entry name" value="MEMBRANE-BOUND TRANSCRIPTION FACTOR SITE-2 PROTEASE"/>
    <property type="match status" value="1"/>
</dbReference>
<comment type="catalytic activity">
    <reaction evidence="1">
        <text>Cleaves several transcription factors that are type-2 transmembrane proteins within membrane-spanning domains. Known substrates include sterol regulatory element-binding protein (SREBP) -1, SREBP-2 and forms of the transcriptional activator ATF6. SREBP-2 is cleaved at the site 477-DRSRILL-|-CVLTFLCLSFNPLTSLLQWGGA-505. The residues Asn-Pro, 11 residues distal to the site of cleavage in the membrane-spanning domain, are important for cleavage by S2P endopeptidase. Replacement of either of these residues does not prevent cleavage, but there is no cleavage if both of these residues are replaced.</text>
        <dbReference type="EC" id="3.4.24.85"/>
    </reaction>
</comment>
<dbReference type="GO" id="GO:0006607">
    <property type="term" value="P:NLS-bearing protein import into nucleus"/>
    <property type="evidence" value="ECO:0007669"/>
    <property type="project" value="Ensembl"/>
</dbReference>
<keyword evidence="6 11" id="KW-0812">Transmembrane</keyword>
<feature type="domain" description="Peptidase M50" evidence="12">
    <location>
        <begin position="107"/>
        <end position="422"/>
    </location>
</feature>
<dbReference type="GO" id="GO:0012505">
    <property type="term" value="C:endomembrane system"/>
    <property type="evidence" value="ECO:0007669"/>
    <property type="project" value="UniProtKB-SubCell"/>
</dbReference>
<evidence type="ECO:0000256" key="1">
    <source>
        <dbReference type="ARBA" id="ARBA00001350"/>
    </source>
</evidence>
<dbReference type="PANTHER" id="PTHR13325">
    <property type="entry name" value="PROTEASE M50 MEMBRANE-BOUND TRANSCRIPTION FACTOR SITE 2 PROTEASE"/>
    <property type="match status" value="1"/>
</dbReference>
<evidence type="ECO:0000313" key="14">
    <source>
        <dbReference type="Proteomes" id="UP000233180"/>
    </source>
</evidence>
<evidence type="ECO:0000256" key="11">
    <source>
        <dbReference type="SAM" id="Phobius"/>
    </source>
</evidence>
<organism evidence="13 14">
    <name type="scientific">Rhinopithecus bieti</name>
    <name type="common">Black snub-nosed monkey</name>
    <name type="synonym">Pygathrix bieti</name>
    <dbReference type="NCBI Taxonomy" id="61621"/>
    <lineage>
        <taxon>Eukaryota</taxon>
        <taxon>Metazoa</taxon>
        <taxon>Chordata</taxon>
        <taxon>Craniata</taxon>
        <taxon>Vertebrata</taxon>
        <taxon>Euteleostomi</taxon>
        <taxon>Mammalia</taxon>
        <taxon>Eutheria</taxon>
        <taxon>Euarchontoglires</taxon>
        <taxon>Primates</taxon>
        <taxon>Haplorrhini</taxon>
        <taxon>Catarrhini</taxon>
        <taxon>Cercopithecidae</taxon>
        <taxon>Colobinae</taxon>
        <taxon>Rhinopithecus</taxon>
    </lineage>
</organism>
<dbReference type="STRING" id="61621.ENSRBIP00000037503"/>
<evidence type="ECO:0000259" key="12">
    <source>
        <dbReference type="Pfam" id="PF02163"/>
    </source>
</evidence>
<comment type="similarity">
    <text evidence="3">Belongs to the peptidase M50A family.</text>
</comment>